<dbReference type="STRING" id="561061.SAMN05660862_2392"/>
<comment type="similarity">
    <text evidence="1 2">Belongs to the metallophosphoesterase superfamily. YfcE family.</text>
</comment>
<dbReference type="Pfam" id="PF12850">
    <property type="entry name" value="Metallophos_2"/>
    <property type="match status" value="1"/>
</dbReference>
<dbReference type="InterPro" id="IPR029052">
    <property type="entry name" value="Metallo-depent_PP-like"/>
</dbReference>
<protein>
    <recommendedName>
        <fullName evidence="2">Phosphoesterase</fullName>
        <ecNumber evidence="2">3.1.4.-</ecNumber>
    </recommendedName>
</protein>
<dbReference type="Proteomes" id="UP000192980">
    <property type="component" value="Unassembled WGS sequence"/>
</dbReference>
<comment type="cofactor">
    <cofactor evidence="2">
        <name>a divalent metal cation</name>
        <dbReference type="ChEBI" id="CHEBI:60240"/>
    </cofactor>
</comment>
<dbReference type="RefSeq" id="WP_085473137.1">
    <property type="nucleotide sequence ID" value="NZ_FXAU01000004.1"/>
</dbReference>
<dbReference type="InterPro" id="IPR000979">
    <property type="entry name" value="Phosphodiesterase_MJ0936/Vps29"/>
</dbReference>
<evidence type="ECO:0000256" key="2">
    <source>
        <dbReference type="RuleBase" id="RU362039"/>
    </source>
</evidence>
<accession>A0A1X7K2Y6</accession>
<sequence length="164" mass="18566">MKKIGLLSDTHSYLDDAVFKHFDGCDEVWHAGDFGSLEIVEKLSAFKPFKGVYGNIDGKDIRVSCPEHQRFSCEGVDVWMTHIGGYPGRYSPLVKPEIMINPPKLFICGHSHILKVQFDPKLQLLHLNPGAAGKHGWHKVRTLMRFVIDGDKIEKLEVIELGER</sequence>
<keyword evidence="5" id="KW-1185">Reference proteome</keyword>
<feature type="domain" description="Calcineurin-like phosphoesterase" evidence="3">
    <location>
        <begin position="3"/>
        <end position="148"/>
    </location>
</feature>
<keyword evidence="2" id="KW-0479">Metal-binding</keyword>
<dbReference type="SUPFAM" id="SSF56300">
    <property type="entry name" value="Metallo-dependent phosphatases"/>
    <property type="match status" value="1"/>
</dbReference>
<evidence type="ECO:0000256" key="1">
    <source>
        <dbReference type="ARBA" id="ARBA00008950"/>
    </source>
</evidence>
<proteinExistence type="inferred from homology"/>
<gene>
    <name evidence="4" type="ORF">SAMN05660862_2392</name>
</gene>
<name>A0A1X7K2Y6_9SPHI</name>
<dbReference type="AlphaFoldDB" id="A0A1X7K2Y6"/>
<dbReference type="OrthoDB" id="9785951at2"/>
<evidence type="ECO:0000313" key="4">
    <source>
        <dbReference type="EMBL" id="SMG34530.1"/>
    </source>
</evidence>
<dbReference type="InterPro" id="IPR024654">
    <property type="entry name" value="Calcineurin-like_PHP_lpxH"/>
</dbReference>
<dbReference type="GO" id="GO:0046872">
    <property type="term" value="F:metal ion binding"/>
    <property type="evidence" value="ECO:0007669"/>
    <property type="project" value="UniProtKB-KW"/>
</dbReference>
<dbReference type="EMBL" id="FXAU01000004">
    <property type="protein sequence ID" value="SMG34530.1"/>
    <property type="molecule type" value="Genomic_DNA"/>
</dbReference>
<evidence type="ECO:0000313" key="5">
    <source>
        <dbReference type="Proteomes" id="UP000192980"/>
    </source>
</evidence>
<dbReference type="Gene3D" id="3.60.21.10">
    <property type="match status" value="1"/>
</dbReference>
<dbReference type="GO" id="GO:0016787">
    <property type="term" value="F:hydrolase activity"/>
    <property type="evidence" value="ECO:0007669"/>
    <property type="project" value="UniProtKB-UniRule"/>
</dbReference>
<organism evidence="4 5">
    <name type="scientific">Sphingobacterium psychroaquaticum</name>
    <dbReference type="NCBI Taxonomy" id="561061"/>
    <lineage>
        <taxon>Bacteria</taxon>
        <taxon>Pseudomonadati</taxon>
        <taxon>Bacteroidota</taxon>
        <taxon>Sphingobacteriia</taxon>
        <taxon>Sphingobacteriales</taxon>
        <taxon>Sphingobacteriaceae</taxon>
        <taxon>Sphingobacterium</taxon>
    </lineage>
</organism>
<evidence type="ECO:0000259" key="3">
    <source>
        <dbReference type="Pfam" id="PF12850"/>
    </source>
</evidence>
<reference evidence="4 5" key="1">
    <citation type="submission" date="2017-04" db="EMBL/GenBank/DDBJ databases">
        <authorList>
            <person name="Afonso C.L."/>
            <person name="Miller P.J."/>
            <person name="Scott M.A."/>
            <person name="Spackman E."/>
            <person name="Goraichik I."/>
            <person name="Dimitrov K.M."/>
            <person name="Suarez D.L."/>
            <person name="Swayne D.E."/>
        </authorList>
    </citation>
    <scope>NUCLEOTIDE SEQUENCE [LARGE SCALE GENOMIC DNA]</scope>
    <source>
        <strain evidence="4 5">DSM 22418</strain>
    </source>
</reference>
<dbReference type="EC" id="3.1.4.-" evidence="2"/>
<dbReference type="NCBIfam" id="TIGR00040">
    <property type="entry name" value="yfcE"/>
    <property type="match status" value="1"/>
</dbReference>